<gene>
    <name evidence="1 2" type="primary">anmK</name>
</gene>
<dbReference type="Pfam" id="PF03702">
    <property type="entry name" value="AnmK"/>
    <property type="match status" value="1"/>
</dbReference>
<comment type="catalytic activity">
    <reaction evidence="1">
        <text>1,6-anhydro-N-acetyl-beta-muramate + ATP + H2O = N-acetyl-D-muramate 6-phosphate + ADP + H(+)</text>
        <dbReference type="Rhea" id="RHEA:24952"/>
        <dbReference type="ChEBI" id="CHEBI:15377"/>
        <dbReference type="ChEBI" id="CHEBI:15378"/>
        <dbReference type="ChEBI" id="CHEBI:30616"/>
        <dbReference type="ChEBI" id="CHEBI:58690"/>
        <dbReference type="ChEBI" id="CHEBI:58722"/>
        <dbReference type="ChEBI" id="CHEBI:456216"/>
        <dbReference type="EC" id="2.7.1.170"/>
    </reaction>
</comment>
<comment type="pathway">
    <text evidence="1">Amino-sugar metabolism; 1,6-anhydro-N-acetylmuramate degradation.</text>
</comment>
<dbReference type="UniPathway" id="UPA00343"/>
<dbReference type="InterPro" id="IPR005338">
    <property type="entry name" value="Anhydro_N_Ac-Mur_kinase"/>
</dbReference>
<organism evidence="2">
    <name type="scientific">uncultured Gemmatimonadetes bacterium Rifle_16ft_4_minimus_37772</name>
    <dbReference type="NCBI Taxonomy" id="1665097"/>
    <lineage>
        <taxon>Bacteria</taxon>
        <taxon>Pseudomonadati</taxon>
        <taxon>Gemmatimonadota</taxon>
        <taxon>environmental samples</taxon>
    </lineage>
</organism>
<evidence type="ECO:0000256" key="1">
    <source>
        <dbReference type="HAMAP-Rule" id="MF_01270"/>
    </source>
</evidence>
<dbReference type="UniPathway" id="UPA00544"/>
<dbReference type="SUPFAM" id="SSF53067">
    <property type="entry name" value="Actin-like ATPase domain"/>
    <property type="match status" value="1"/>
</dbReference>
<dbReference type="AlphaFoldDB" id="A0A0H4T4W3"/>
<keyword evidence="1" id="KW-0119">Carbohydrate metabolism</keyword>
<dbReference type="NCBIfam" id="NF007148">
    <property type="entry name" value="PRK09585.3-2"/>
    <property type="match status" value="1"/>
</dbReference>
<comment type="pathway">
    <text evidence="1">Cell wall biogenesis; peptidoglycan recycling.</text>
</comment>
<keyword evidence="1" id="KW-0067">ATP-binding</keyword>
<accession>A0A0H4T4W3</accession>
<dbReference type="HAMAP" id="MF_01270">
    <property type="entry name" value="AnhMurNAc_kinase"/>
    <property type="match status" value="1"/>
</dbReference>
<dbReference type="GO" id="GO:0006040">
    <property type="term" value="P:amino sugar metabolic process"/>
    <property type="evidence" value="ECO:0007669"/>
    <property type="project" value="InterPro"/>
</dbReference>
<dbReference type="GO" id="GO:0016301">
    <property type="term" value="F:kinase activity"/>
    <property type="evidence" value="ECO:0007669"/>
    <property type="project" value="UniProtKB-KW"/>
</dbReference>
<keyword evidence="1 2" id="KW-0808">Transferase</keyword>
<dbReference type="CDD" id="cd24050">
    <property type="entry name" value="ASKHA_NBD_ANMK"/>
    <property type="match status" value="1"/>
</dbReference>
<evidence type="ECO:0000313" key="2">
    <source>
        <dbReference type="EMBL" id="AKQ02771.1"/>
    </source>
</evidence>
<dbReference type="PANTHER" id="PTHR30605:SF0">
    <property type="entry name" value="ANHYDRO-N-ACETYLMURAMIC ACID KINASE"/>
    <property type="match status" value="1"/>
</dbReference>
<keyword evidence="1 2" id="KW-0418">Kinase</keyword>
<dbReference type="GO" id="GO:0009254">
    <property type="term" value="P:peptidoglycan turnover"/>
    <property type="evidence" value="ECO:0007669"/>
    <property type="project" value="UniProtKB-UniRule"/>
</dbReference>
<comment type="function">
    <text evidence="1">Catalyzes the specific phosphorylation of 1,6-anhydro-N-acetylmuramic acid (anhMurNAc) with the simultaneous cleavage of the 1,6-anhydro ring, generating MurNAc-6-P. Is required for the utilization of anhMurNAc either imported from the medium or derived from its own cell wall murein, and thus plays a role in cell wall recycling.</text>
</comment>
<dbReference type="GO" id="GO:0005524">
    <property type="term" value="F:ATP binding"/>
    <property type="evidence" value="ECO:0007669"/>
    <property type="project" value="UniProtKB-UniRule"/>
</dbReference>
<reference evidence="2" key="1">
    <citation type="journal article" date="2015" name="ISME J.">
        <title>Aquifer environment selects for microbial species cohorts in sediment and groundwater.</title>
        <authorList>
            <person name="Hug L.A."/>
            <person name="Thomas B.C."/>
            <person name="Brown C.T."/>
            <person name="Frischkorn K.R."/>
            <person name="Williams K.H."/>
            <person name="Tringe S.G."/>
            <person name="Banfield J.F."/>
        </authorList>
    </citation>
    <scope>NUCLEOTIDE SEQUENCE</scope>
</reference>
<comment type="similarity">
    <text evidence="1">Belongs to the anhydro-N-acetylmuramic acid kinase family.</text>
</comment>
<keyword evidence="1" id="KW-0547">Nucleotide-binding</keyword>
<protein>
    <recommendedName>
        <fullName evidence="1">Anhydro-N-acetylmuramic acid kinase</fullName>
        <ecNumber evidence="1">2.7.1.170</ecNumber>
    </recommendedName>
    <alternativeName>
        <fullName evidence="1">AnhMurNAc kinase</fullName>
    </alternativeName>
</protein>
<name>A0A0H4T4W3_9BACT</name>
<proteinExistence type="inferred from homology"/>
<dbReference type="EC" id="2.7.1.170" evidence="1"/>
<dbReference type="PANTHER" id="PTHR30605">
    <property type="entry name" value="ANHYDRO-N-ACETYLMURAMIC ACID KINASE"/>
    <property type="match status" value="1"/>
</dbReference>
<dbReference type="GO" id="GO:0097175">
    <property type="term" value="P:1,6-anhydro-N-acetyl-beta-muramic acid catabolic process"/>
    <property type="evidence" value="ECO:0007669"/>
    <property type="project" value="UniProtKB-UniRule"/>
</dbReference>
<feature type="binding site" evidence="1">
    <location>
        <begin position="12"/>
        <end position="19"/>
    </location>
    <ligand>
        <name>ATP</name>
        <dbReference type="ChEBI" id="CHEBI:30616"/>
    </ligand>
</feature>
<sequence>MSAAVVVGLMSGTSLDGISAVVVRFAEEDGRIRYELLAFVQHAYTAGQRDRLAAALAGATPEGYARLDFDLGAWLADAAVAVMAESGVARADIAAIASHGHTIWHDPPRATWQAGQAAVIAERTGVPVISDFRVRDVAAGGQGAPLVPIADALLFAAPAHWRALQNLGGIGNVTIVPPSESGAGLSATKRADLAAVRAFDTGPGVCVMDAVVRARYPDRAYDEDGALARRGAAIASVVDALLEHPFFAAPPPKSTGRELFTPAYVESFIAMCKASKPGCTSADIVATAVSLTARSIALAFARFVPEPVAEVVLSGGGARNPALFDAIERALGAVPASGAFHARRVVRFADLFFDGDAKEAVAFALLGWLHLQRRAGNVPTATGARGARVLGVFTPAC</sequence>
<dbReference type="GO" id="GO:0016773">
    <property type="term" value="F:phosphotransferase activity, alcohol group as acceptor"/>
    <property type="evidence" value="ECO:0007669"/>
    <property type="project" value="UniProtKB-UniRule"/>
</dbReference>
<dbReference type="Gene3D" id="3.30.420.40">
    <property type="match status" value="2"/>
</dbReference>
<dbReference type="EMBL" id="KT007003">
    <property type="protein sequence ID" value="AKQ02771.1"/>
    <property type="molecule type" value="Genomic_DNA"/>
</dbReference>
<dbReference type="InterPro" id="IPR043129">
    <property type="entry name" value="ATPase_NBD"/>
</dbReference>